<dbReference type="Proteomes" id="UP000006514">
    <property type="component" value="Unassembled WGS sequence"/>
</dbReference>
<name>J0WWY3_AURST</name>
<evidence type="ECO:0000313" key="2">
    <source>
        <dbReference type="Proteomes" id="UP000006514"/>
    </source>
</evidence>
<dbReference type="InParanoid" id="J0WWY3"/>
<accession>J0WWY3</accession>
<sequence>MTWVLGATVETPIGELVLRNEAPMAGVTELALHELQWPLHLERLLIPRLMRLEIVLDSFAVKLRDPRRSRRAVLDTGDGRGQPLHASATHRILQVHITQHEAGKRRSVETQPRRDEGADVMHIHSEAICPSLRREVELLQRGADGASSYSSPARCSSVVAALRQGLCAVETSSQRVLRAVNDSAPINQLPDDVLLHALCYGAFDDQAEHHERSMELWFTDTDGLTKAAASLARFAGVPISLTLVVHKESGALGDLLIHNVARIRKLSIQIQPFLLITQSANERPPVDAVMMALRQPAPMLEELDLGNFRRSWIISEDIYLPEDLLAGSAPLLRSLNARGFALRDLPYPALASLQNLALSQFEVNLPHVFASYPNLEQLHIEAVSLSSETTWTTLPNLNLLSIPGTENAVEIVCTQLVPARPLKVWAEAVEDDFLGYVLAHTPKTDVRSVCVYLDVHSMQPMCVISHSSGITWVLGLWPFSESLGVAFGDSDIIGSISELAVHELAWPCRPLELPVAARLTRLELVLYCFAFRASDRDVVHMFSGIFCDDGDARCILQCPMLEELAIFSPILPSLVVDVFDVLDFISTSVRYTSRCLQLLSLRNVRLYDPAHGRGMELLTARFRRLEYLDFREPPIPYIHRKNSSMSWVYAMMG</sequence>
<dbReference type="InterPro" id="IPR032675">
    <property type="entry name" value="LRR_dom_sf"/>
</dbReference>
<dbReference type="SUPFAM" id="SSF52058">
    <property type="entry name" value="L domain-like"/>
    <property type="match status" value="1"/>
</dbReference>
<protein>
    <recommendedName>
        <fullName evidence="3">F-box domain-containing protein</fullName>
    </recommendedName>
</protein>
<gene>
    <name evidence="1" type="ORF">AURDEDRAFT_187857</name>
</gene>
<organism evidence="1 2">
    <name type="scientific">Auricularia subglabra (strain TFB-10046 / SS5)</name>
    <name type="common">White-rot fungus</name>
    <name type="synonym">Auricularia delicata (strain TFB10046)</name>
    <dbReference type="NCBI Taxonomy" id="717982"/>
    <lineage>
        <taxon>Eukaryota</taxon>
        <taxon>Fungi</taxon>
        <taxon>Dikarya</taxon>
        <taxon>Basidiomycota</taxon>
        <taxon>Agaricomycotina</taxon>
        <taxon>Agaricomycetes</taxon>
        <taxon>Auriculariales</taxon>
        <taxon>Auriculariaceae</taxon>
        <taxon>Auricularia</taxon>
    </lineage>
</organism>
<evidence type="ECO:0000313" key="1">
    <source>
        <dbReference type="EMBL" id="EJD38101.1"/>
    </source>
</evidence>
<proteinExistence type="predicted"/>
<dbReference type="EMBL" id="JH687830">
    <property type="protein sequence ID" value="EJD38101.1"/>
    <property type="molecule type" value="Genomic_DNA"/>
</dbReference>
<evidence type="ECO:0008006" key="3">
    <source>
        <dbReference type="Google" id="ProtNLM"/>
    </source>
</evidence>
<dbReference type="KEGG" id="adl:AURDEDRAFT_187857"/>
<dbReference type="Gene3D" id="3.80.10.10">
    <property type="entry name" value="Ribonuclease Inhibitor"/>
    <property type="match status" value="1"/>
</dbReference>
<reference evidence="2" key="1">
    <citation type="journal article" date="2012" name="Science">
        <title>The Paleozoic origin of enzymatic lignin decomposition reconstructed from 31 fungal genomes.</title>
        <authorList>
            <person name="Floudas D."/>
            <person name="Binder M."/>
            <person name="Riley R."/>
            <person name="Barry K."/>
            <person name="Blanchette R.A."/>
            <person name="Henrissat B."/>
            <person name="Martinez A.T."/>
            <person name="Otillar R."/>
            <person name="Spatafora J.W."/>
            <person name="Yadav J.S."/>
            <person name="Aerts A."/>
            <person name="Benoit I."/>
            <person name="Boyd A."/>
            <person name="Carlson A."/>
            <person name="Copeland A."/>
            <person name="Coutinho P.M."/>
            <person name="de Vries R.P."/>
            <person name="Ferreira P."/>
            <person name="Findley K."/>
            <person name="Foster B."/>
            <person name="Gaskell J."/>
            <person name="Glotzer D."/>
            <person name="Gorecki P."/>
            <person name="Heitman J."/>
            <person name="Hesse C."/>
            <person name="Hori C."/>
            <person name="Igarashi K."/>
            <person name="Jurgens J.A."/>
            <person name="Kallen N."/>
            <person name="Kersten P."/>
            <person name="Kohler A."/>
            <person name="Kuees U."/>
            <person name="Kumar T.K.A."/>
            <person name="Kuo A."/>
            <person name="LaButti K."/>
            <person name="Larrondo L.F."/>
            <person name="Lindquist E."/>
            <person name="Ling A."/>
            <person name="Lombard V."/>
            <person name="Lucas S."/>
            <person name="Lundell T."/>
            <person name="Martin R."/>
            <person name="McLaughlin D.J."/>
            <person name="Morgenstern I."/>
            <person name="Morin E."/>
            <person name="Murat C."/>
            <person name="Nagy L.G."/>
            <person name="Nolan M."/>
            <person name="Ohm R.A."/>
            <person name="Patyshakuliyeva A."/>
            <person name="Rokas A."/>
            <person name="Ruiz-Duenas F.J."/>
            <person name="Sabat G."/>
            <person name="Salamov A."/>
            <person name="Samejima M."/>
            <person name="Schmutz J."/>
            <person name="Slot J.C."/>
            <person name="St John F."/>
            <person name="Stenlid J."/>
            <person name="Sun H."/>
            <person name="Sun S."/>
            <person name="Syed K."/>
            <person name="Tsang A."/>
            <person name="Wiebenga A."/>
            <person name="Young D."/>
            <person name="Pisabarro A."/>
            <person name="Eastwood D.C."/>
            <person name="Martin F."/>
            <person name="Cullen D."/>
            <person name="Grigoriev I.V."/>
            <person name="Hibbett D.S."/>
        </authorList>
    </citation>
    <scope>NUCLEOTIDE SEQUENCE [LARGE SCALE GENOMIC DNA]</scope>
    <source>
        <strain evidence="2">TFB10046</strain>
    </source>
</reference>
<dbReference type="AlphaFoldDB" id="J0WWY3"/>
<keyword evidence="2" id="KW-1185">Reference proteome</keyword>